<feature type="region of interest" description="Disordered" evidence="2">
    <location>
        <begin position="171"/>
        <end position="192"/>
    </location>
</feature>
<dbReference type="HOGENOM" id="CLU_056645_0_0_1"/>
<keyword evidence="4" id="KW-1185">Reference proteome</keyword>
<evidence type="ECO:0000256" key="2">
    <source>
        <dbReference type="SAM" id="MobiDB-lite"/>
    </source>
</evidence>
<dbReference type="AlphaFoldDB" id="A0A0E0KFQ2"/>
<feature type="coiled-coil region" evidence="1">
    <location>
        <begin position="237"/>
        <end position="271"/>
    </location>
</feature>
<reference evidence="3" key="1">
    <citation type="submission" date="2015-04" db="UniProtKB">
        <authorList>
            <consortium name="EnsemblPlants"/>
        </authorList>
    </citation>
    <scope>IDENTIFICATION</scope>
</reference>
<feature type="region of interest" description="Disordered" evidence="2">
    <location>
        <begin position="292"/>
        <end position="319"/>
    </location>
</feature>
<feature type="region of interest" description="Disordered" evidence="2">
    <location>
        <begin position="104"/>
        <end position="133"/>
    </location>
</feature>
<dbReference type="Proteomes" id="UP000026962">
    <property type="component" value="Chromosome 3"/>
</dbReference>
<feature type="compositionally biased region" description="Basic and acidic residues" evidence="2">
    <location>
        <begin position="178"/>
        <end position="192"/>
    </location>
</feature>
<dbReference type="EnsemblPlants" id="OPUNC03G21990.1">
    <property type="protein sequence ID" value="OPUNC03G21990.1"/>
    <property type="gene ID" value="OPUNC03G21990"/>
</dbReference>
<dbReference type="Gramene" id="OPUNC03G21990.1">
    <property type="protein sequence ID" value="OPUNC03G21990.1"/>
    <property type="gene ID" value="OPUNC03G21990"/>
</dbReference>
<evidence type="ECO:0000256" key="1">
    <source>
        <dbReference type="SAM" id="Coils"/>
    </source>
</evidence>
<reference evidence="3" key="2">
    <citation type="submission" date="2018-05" db="EMBL/GenBank/DDBJ databases">
        <title>OpunRS2 (Oryza punctata Reference Sequence Version 2).</title>
        <authorList>
            <person name="Zhang J."/>
            <person name="Kudrna D."/>
            <person name="Lee S."/>
            <person name="Talag J."/>
            <person name="Welchert J."/>
            <person name="Wing R.A."/>
        </authorList>
    </citation>
    <scope>NUCLEOTIDE SEQUENCE [LARGE SCALE GENOMIC DNA]</scope>
</reference>
<proteinExistence type="predicted"/>
<feature type="compositionally biased region" description="Polar residues" evidence="2">
    <location>
        <begin position="303"/>
        <end position="319"/>
    </location>
</feature>
<organism evidence="3">
    <name type="scientific">Oryza punctata</name>
    <name type="common">Red rice</name>
    <dbReference type="NCBI Taxonomy" id="4537"/>
    <lineage>
        <taxon>Eukaryota</taxon>
        <taxon>Viridiplantae</taxon>
        <taxon>Streptophyta</taxon>
        <taxon>Embryophyta</taxon>
        <taxon>Tracheophyta</taxon>
        <taxon>Spermatophyta</taxon>
        <taxon>Magnoliopsida</taxon>
        <taxon>Liliopsida</taxon>
        <taxon>Poales</taxon>
        <taxon>Poaceae</taxon>
        <taxon>BOP clade</taxon>
        <taxon>Oryzoideae</taxon>
        <taxon>Oryzeae</taxon>
        <taxon>Oryzinae</taxon>
        <taxon>Oryza</taxon>
    </lineage>
</organism>
<accession>A0A0E0KFQ2</accession>
<evidence type="ECO:0000313" key="3">
    <source>
        <dbReference type="EnsemblPlants" id="OPUNC03G21990.1"/>
    </source>
</evidence>
<dbReference type="eggNOG" id="ENOG502R5PT">
    <property type="taxonomic scope" value="Eukaryota"/>
</dbReference>
<evidence type="ECO:0000313" key="4">
    <source>
        <dbReference type="Proteomes" id="UP000026962"/>
    </source>
</evidence>
<feature type="compositionally biased region" description="Basic and acidic residues" evidence="2">
    <location>
        <begin position="124"/>
        <end position="133"/>
    </location>
</feature>
<sequence>MRRWRGGTGSPWRCCGRASQRCSMTPPTTQAQPLKVFIVSYLAPAEAPLIISTIEKLKTKEAYDDEDVPDTISRVIVINQNLLDSKDKARLDITAEISRVKDVRDNNYKRHHNQDPSSPPNDHLPADKDKESPRILKVISRTSRSDICSPTWALENGNQHSGIRRQSITPVIKGKGRGGGEEHDATDSRRPGAKIRWESPECSRDRARITFTAVSKWEHWKERPLPPLDAELTVAVAGAIDDQNTAMRKKLKQAEAERRAMLNKLKQHMKKLRKLLYKQTLIGVGTLAWAEPEPVPTTTTSSGRSVKSNARFTGSEWTA</sequence>
<dbReference type="OMA" id="GHWRMAS"/>
<name>A0A0E0KFQ2_ORYPU</name>
<protein>
    <submittedName>
        <fullName evidence="3">Uncharacterized protein</fullName>
    </submittedName>
</protein>
<keyword evidence="1" id="KW-0175">Coiled coil</keyword>